<organism evidence="2 3">
    <name type="scientific">Chlamydomonas reinhardtii</name>
    <name type="common">Chlamydomonas smithii</name>
    <dbReference type="NCBI Taxonomy" id="3055"/>
    <lineage>
        <taxon>Eukaryota</taxon>
        <taxon>Viridiplantae</taxon>
        <taxon>Chlorophyta</taxon>
        <taxon>core chlorophytes</taxon>
        <taxon>Chlorophyceae</taxon>
        <taxon>CS clade</taxon>
        <taxon>Chlamydomonadales</taxon>
        <taxon>Chlamydomonadaceae</taxon>
        <taxon>Chlamydomonas</taxon>
    </lineage>
</organism>
<gene>
    <name evidence="2" type="ORF">CHLRE_13g584135v5</name>
</gene>
<dbReference type="KEGG" id="cre:CHLRE_13g584135v5"/>
<reference evidence="2 3" key="1">
    <citation type="journal article" date="2007" name="Science">
        <title>The Chlamydomonas genome reveals the evolution of key animal and plant functions.</title>
        <authorList>
            <person name="Merchant S.S."/>
            <person name="Prochnik S.E."/>
            <person name="Vallon O."/>
            <person name="Harris E.H."/>
            <person name="Karpowicz S.J."/>
            <person name="Witman G.B."/>
            <person name="Terry A."/>
            <person name="Salamov A."/>
            <person name="Fritz-Laylin L.K."/>
            <person name="Marechal-Drouard L."/>
            <person name="Marshall W.F."/>
            <person name="Qu L.H."/>
            <person name="Nelson D.R."/>
            <person name="Sanderfoot A.A."/>
            <person name="Spalding M.H."/>
            <person name="Kapitonov V.V."/>
            <person name="Ren Q."/>
            <person name="Ferris P."/>
            <person name="Lindquist E."/>
            <person name="Shapiro H."/>
            <person name="Lucas S.M."/>
            <person name="Grimwood J."/>
            <person name="Schmutz J."/>
            <person name="Cardol P."/>
            <person name="Cerutti H."/>
            <person name="Chanfreau G."/>
            <person name="Chen C.L."/>
            <person name="Cognat V."/>
            <person name="Croft M.T."/>
            <person name="Dent R."/>
            <person name="Dutcher S."/>
            <person name="Fernandez E."/>
            <person name="Fukuzawa H."/>
            <person name="Gonzalez-Ballester D."/>
            <person name="Gonzalez-Halphen D."/>
            <person name="Hallmann A."/>
            <person name="Hanikenne M."/>
            <person name="Hippler M."/>
            <person name="Inwood W."/>
            <person name="Jabbari K."/>
            <person name="Kalanon M."/>
            <person name="Kuras R."/>
            <person name="Lefebvre P.A."/>
            <person name="Lemaire S.D."/>
            <person name="Lobanov A.V."/>
            <person name="Lohr M."/>
            <person name="Manuell A."/>
            <person name="Meier I."/>
            <person name="Mets L."/>
            <person name="Mittag M."/>
            <person name="Mittelmeier T."/>
            <person name="Moroney J.V."/>
            <person name="Moseley J."/>
            <person name="Napoli C."/>
            <person name="Nedelcu A.M."/>
            <person name="Niyogi K."/>
            <person name="Novoselov S.V."/>
            <person name="Paulsen I.T."/>
            <person name="Pazour G."/>
            <person name="Purton S."/>
            <person name="Ral J.P."/>
            <person name="Riano-Pachon D.M."/>
            <person name="Riekhof W."/>
            <person name="Rymarquis L."/>
            <person name="Schroda M."/>
            <person name="Stern D."/>
            <person name="Umen J."/>
            <person name="Willows R."/>
            <person name="Wilson N."/>
            <person name="Zimmer S.L."/>
            <person name="Allmer J."/>
            <person name="Balk J."/>
            <person name="Bisova K."/>
            <person name="Chen C.J."/>
            <person name="Elias M."/>
            <person name="Gendler K."/>
            <person name="Hauser C."/>
            <person name="Lamb M.R."/>
            <person name="Ledford H."/>
            <person name="Long J.C."/>
            <person name="Minagawa J."/>
            <person name="Page M.D."/>
            <person name="Pan J."/>
            <person name="Pootakham W."/>
            <person name="Roje S."/>
            <person name="Rose A."/>
            <person name="Stahlberg E."/>
            <person name="Terauchi A.M."/>
            <person name="Yang P."/>
            <person name="Ball S."/>
            <person name="Bowler C."/>
            <person name="Dieckmann C.L."/>
            <person name="Gladyshev V.N."/>
            <person name="Green P."/>
            <person name="Jorgensen R."/>
            <person name="Mayfield S."/>
            <person name="Mueller-Roeber B."/>
            <person name="Rajamani S."/>
            <person name="Sayre R.T."/>
            <person name="Brokstein P."/>
            <person name="Dubchak I."/>
            <person name="Goodstein D."/>
            <person name="Hornick L."/>
            <person name="Huang Y.W."/>
            <person name="Jhaveri J."/>
            <person name="Luo Y."/>
            <person name="Martinez D."/>
            <person name="Ngau W.C."/>
            <person name="Otillar B."/>
            <person name="Poliakov A."/>
            <person name="Porter A."/>
            <person name="Szajkowski L."/>
            <person name="Werner G."/>
            <person name="Zhou K."/>
            <person name="Grigoriev I.V."/>
            <person name="Rokhsar D.S."/>
            <person name="Grossman A.R."/>
        </authorList>
    </citation>
    <scope>NUCLEOTIDE SEQUENCE [LARGE SCALE GENOMIC DNA]</scope>
    <source>
        <strain evidence="3">CC-503</strain>
    </source>
</reference>
<feature type="region of interest" description="Disordered" evidence="1">
    <location>
        <begin position="73"/>
        <end position="101"/>
    </location>
</feature>
<evidence type="ECO:0000256" key="1">
    <source>
        <dbReference type="SAM" id="MobiDB-lite"/>
    </source>
</evidence>
<accession>A0A2K3D0K6</accession>
<dbReference type="InParanoid" id="A0A2K3D0K6"/>
<dbReference type="PaxDb" id="3055-EDP08855"/>
<keyword evidence="3" id="KW-1185">Reference proteome</keyword>
<dbReference type="ExpressionAtlas" id="A0A2K3D0K6">
    <property type="expression patterns" value="baseline"/>
</dbReference>
<dbReference type="Gramene" id="PNW74070">
    <property type="protein sequence ID" value="PNW74070"/>
    <property type="gene ID" value="CHLRE_13g584135v5"/>
</dbReference>
<protein>
    <submittedName>
        <fullName evidence="2">Uncharacterized protein</fullName>
    </submittedName>
</protein>
<dbReference type="EMBL" id="CM008974">
    <property type="protein sequence ID" value="PNW74070.1"/>
    <property type="molecule type" value="Genomic_DNA"/>
</dbReference>
<evidence type="ECO:0000313" key="3">
    <source>
        <dbReference type="Proteomes" id="UP000006906"/>
    </source>
</evidence>
<evidence type="ECO:0000313" key="2">
    <source>
        <dbReference type="EMBL" id="PNW74070.1"/>
    </source>
</evidence>
<dbReference type="GeneID" id="5719371"/>
<name>A0A2K3D0K6_CHLRE</name>
<proteinExistence type="predicted"/>
<sequence length="174" mass="17471">MDFRTAMESVGTEPPPKDPKYSHDLFLLHLHLARYGPKERSYLPVSKLGRYFCYVDGKVAAGLTGVSCECVESDSGGGGGATGSCTRRRRRGGRRREQAASGDATAATIAVQRALAGLLGRQLPGAAAAAAAAAPAGAAAAGAAGAPGWPLHAAAVAAVQPQAQARAGGSCAEA</sequence>
<dbReference type="RefSeq" id="XP_042917605.1">
    <property type="nucleotide sequence ID" value="XM_043069630.1"/>
</dbReference>
<dbReference type="AlphaFoldDB" id="A0A2K3D0K6"/>
<dbReference type="Proteomes" id="UP000006906">
    <property type="component" value="Chromosome 13"/>
</dbReference>